<gene>
    <name evidence="1" type="ORF">G3M58_28560</name>
</gene>
<reference evidence="1" key="1">
    <citation type="submission" date="2020-01" db="EMBL/GenBank/DDBJ databases">
        <title>Insect and environment-associated Actinomycetes.</title>
        <authorList>
            <person name="Currrie C."/>
            <person name="Chevrette M."/>
            <person name="Carlson C."/>
            <person name="Stubbendieck R."/>
            <person name="Wendt-Pienkowski E."/>
        </authorList>
    </citation>
    <scope>NUCLEOTIDE SEQUENCE</scope>
    <source>
        <strain evidence="1">SID7499</strain>
    </source>
</reference>
<sequence length="69" mass="7230">DGYSLNVLAGELWSLYTALADGHAPTLPALGTDFARYATAAADERSSADGVRALAADRLYWSGRLGSRG</sequence>
<dbReference type="Gene3D" id="3.30.559.10">
    <property type="entry name" value="Chloramphenicol acetyltransferase-like domain"/>
    <property type="match status" value="1"/>
</dbReference>
<accession>A0A6G3WY29</accession>
<dbReference type="AlphaFoldDB" id="A0A6G3WY29"/>
<comment type="caution">
    <text evidence="1">The sequence shown here is derived from an EMBL/GenBank/DDBJ whole genome shotgun (WGS) entry which is preliminary data.</text>
</comment>
<protein>
    <submittedName>
        <fullName evidence="1">Uncharacterized protein</fullName>
    </submittedName>
</protein>
<organism evidence="1">
    <name type="scientific">Streptomyces sp. SID7499</name>
    <dbReference type="NCBI Taxonomy" id="2706086"/>
    <lineage>
        <taxon>Bacteria</taxon>
        <taxon>Bacillati</taxon>
        <taxon>Actinomycetota</taxon>
        <taxon>Actinomycetes</taxon>
        <taxon>Kitasatosporales</taxon>
        <taxon>Streptomycetaceae</taxon>
        <taxon>Streptomyces</taxon>
    </lineage>
</organism>
<feature type="non-terminal residue" evidence="1">
    <location>
        <position position="1"/>
    </location>
</feature>
<feature type="non-terminal residue" evidence="1">
    <location>
        <position position="69"/>
    </location>
</feature>
<evidence type="ECO:0000313" key="1">
    <source>
        <dbReference type="EMBL" id="NEE10391.1"/>
    </source>
</evidence>
<dbReference type="EMBL" id="JAAGMN010003019">
    <property type="protein sequence ID" value="NEE10391.1"/>
    <property type="molecule type" value="Genomic_DNA"/>
</dbReference>
<dbReference type="InterPro" id="IPR023213">
    <property type="entry name" value="CAT-like_dom_sf"/>
</dbReference>
<proteinExistence type="predicted"/>
<dbReference type="SUPFAM" id="SSF52777">
    <property type="entry name" value="CoA-dependent acyltransferases"/>
    <property type="match status" value="1"/>
</dbReference>
<name>A0A6G3WY29_9ACTN</name>